<accession>A0A9N9H4X9</accession>
<organism evidence="2 3">
    <name type="scientific">Dentiscutata erythropus</name>
    <dbReference type="NCBI Taxonomy" id="1348616"/>
    <lineage>
        <taxon>Eukaryota</taxon>
        <taxon>Fungi</taxon>
        <taxon>Fungi incertae sedis</taxon>
        <taxon>Mucoromycota</taxon>
        <taxon>Glomeromycotina</taxon>
        <taxon>Glomeromycetes</taxon>
        <taxon>Diversisporales</taxon>
        <taxon>Gigasporaceae</taxon>
        <taxon>Dentiscutata</taxon>
    </lineage>
</organism>
<protein>
    <submittedName>
        <fullName evidence="2">12904_t:CDS:1</fullName>
    </submittedName>
</protein>
<evidence type="ECO:0000313" key="3">
    <source>
        <dbReference type="Proteomes" id="UP000789405"/>
    </source>
</evidence>
<dbReference type="EMBL" id="CAJVPY010005727">
    <property type="protein sequence ID" value="CAG8649101.1"/>
    <property type="molecule type" value="Genomic_DNA"/>
</dbReference>
<keyword evidence="1" id="KW-0472">Membrane</keyword>
<dbReference type="Proteomes" id="UP000789405">
    <property type="component" value="Unassembled WGS sequence"/>
</dbReference>
<sequence length="145" mass="16599">MSGTFISELEENQKEQLKYLVLILLLGAGFYFFVYLLNQQRKQLEMQIIETITLAHFCLNHKSLLSAQVGLPSQPSLTTNEATDNSRIENQHLDKKVILSSHPSLTTNEATDNSKIENQRLNTNEVTDNLRIENQRLNTKVILSR</sequence>
<dbReference type="AlphaFoldDB" id="A0A9N9H4X9"/>
<keyword evidence="1" id="KW-1133">Transmembrane helix</keyword>
<feature type="transmembrane region" description="Helical" evidence="1">
    <location>
        <begin position="19"/>
        <end position="37"/>
    </location>
</feature>
<keyword evidence="1" id="KW-0812">Transmembrane</keyword>
<gene>
    <name evidence="2" type="ORF">DERYTH_LOCUS10085</name>
</gene>
<name>A0A9N9H4X9_9GLOM</name>
<proteinExistence type="predicted"/>
<keyword evidence="3" id="KW-1185">Reference proteome</keyword>
<comment type="caution">
    <text evidence="2">The sequence shown here is derived from an EMBL/GenBank/DDBJ whole genome shotgun (WGS) entry which is preliminary data.</text>
</comment>
<reference evidence="2" key="1">
    <citation type="submission" date="2021-06" db="EMBL/GenBank/DDBJ databases">
        <authorList>
            <person name="Kallberg Y."/>
            <person name="Tangrot J."/>
            <person name="Rosling A."/>
        </authorList>
    </citation>
    <scope>NUCLEOTIDE SEQUENCE</scope>
    <source>
        <strain evidence="2">MA453B</strain>
    </source>
</reference>
<evidence type="ECO:0000256" key="1">
    <source>
        <dbReference type="SAM" id="Phobius"/>
    </source>
</evidence>
<evidence type="ECO:0000313" key="2">
    <source>
        <dbReference type="EMBL" id="CAG8649101.1"/>
    </source>
</evidence>